<evidence type="ECO:0000256" key="1">
    <source>
        <dbReference type="SAM" id="Phobius"/>
    </source>
</evidence>
<feature type="transmembrane region" description="Helical" evidence="1">
    <location>
        <begin position="12"/>
        <end position="41"/>
    </location>
</feature>
<dbReference type="RefSeq" id="XP_013162022.1">
    <property type="nucleotide sequence ID" value="XM_013306568.1"/>
</dbReference>
<dbReference type="AlphaFoldDB" id="A0AAJ6YZI5"/>
<accession>A0AAJ6YZI5</accession>
<keyword evidence="1" id="KW-0472">Membrane</keyword>
<dbReference type="Proteomes" id="UP000694872">
    <property type="component" value="Unplaced"/>
</dbReference>
<evidence type="ECO:0000313" key="2">
    <source>
        <dbReference type="RefSeq" id="XP_013162022.1"/>
    </source>
</evidence>
<dbReference type="GeneID" id="106113708"/>
<proteinExistence type="predicted"/>
<gene>
    <name evidence="2 3" type="primary">LOC106113708</name>
</gene>
<feature type="transmembrane region" description="Helical" evidence="1">
    <location>
        <begin position="119"/>
        <end position="143"/>
    </location>
</feature>
<dbReference type="RefSeq" id="XP_013162023.1">
    <property type="nucleotide sequence ID" value="XM_013306569.1"/>
</dbReference>
<keyword evidence="1" id="KW-0812">Transmembrane</keyword>
<feature type="transmembrane region" description="Helical" evidence="1">
    <location>
        <begin position="92"/>
        <end position="113"/>
    </location>
</feature>
<dbReference type="KEGG" id="pxu:106113708"/>
<keyword evidence="1" id="KW-1133">Transmembrane helix</keyword>
<reference evidence="2 3" key="1">
    <citation type="submission" date="2025-04" db="UniProtKB">
        <authorList>
            <consortium name="RefSeq"/>
        </authorList>
    </citation>
    <scope>IDENTIFICATION</scope>
</reference>
<sequence length="167" mass="18756">MHTSMKCCFCVPIKFGVVAFGIGSLIIFSVLVITSSIILGIEEGNEMTIASMKFKVFSINAILVSVLIVSMIAALFSILLIIGIFKYYPGLVLTYFAFGVLITMLMMLASLLFLINNYWYISLTSFLITAFYFYWLTVVYSVYGLIQKGDFSFDLEDKMDDALLIVE</sequence>
<protein>
    <submittedName>
        <fullName evidence="2 3">Uncharacterized protein LOC106113708</fullName>
    </submittedName>
</protein>
<organism evidence="2">
    <name type="scientific">Papilio xuthus</name>
    <name type="common">Asian swallowtail butterfly</name>
    <dbReference type="NCBI Taxonomy" id="66420"/>
    <lineage>
        <taxon>Eukaryota</taxon>
        <taxon>Metazoa</taxon>
        <taxon>Ecdysozoa</taxon>
        <taxon>Arthropoda</taxon>
        <taxon>Hexapoda</taxon>
        <taxon>Insecta</taxon>
        <taxon>Pterygota</taxon>
        <taxon>Neoptera</taxon>
        <taxon>Endopterygota</taxon>
        <taxon>Lepidoptera</taxon>
        <taxon>Glossata</taxon>
        <taxon>Ditrysia</taxon>
        <taxon>Papilionoidea</taxon>
        <taxon>Papilionidae</taxon>
        <taxon>Papilioninae</taxon>
        <taxon>Papilio</taxon>
    </lineage>
</organism>
<name>A0AAJ6YZI5_PAPXU</name>
<evidence type="ECO:0000313" key="3">
    <source>
        <dbReference type="RefSeq" id="XP_013162023.1"/>
    </source>
</evidence>
<feature type="transmembrane region" description="Helical" evidence="1">
    <location>
        <begin position="61"/>
        <end position="85"/>
    </location>
</feature>